<proteinExistence type="predicted"/>
<sequence>MTSNERHLLTVGLDRVNDVFPVYVHGPNGDATNLDSIEKFWDILFNEEMVNIILQHTNNKIEEVCLEVVAADKAESYHHLNDSDDTRAYIGVLYNQRL</sequence>
<name>A0AAW1UXT7_9CUCU</name>
<reference evidence="1 2" key="1">
    <citation type="submission" date="2023-03" db="EMBL/GenBank/DDBJ databases">
        <title>Genome insight into feeding habits of ladybird beetles.</title>
        <authorList>
            <person name="Li H.-S."/>
            <person name="Huang Y.-H."/>
            <person name="Pang H."/>
        </authorList>
    </citation>
    <scope>NUCLEOTIDE SEQUENCE [LARGE SCALE GENOMIC DNA]</scope>
    <source>
        <strain evidence="1">SYSU_2023b</strain>
        <tissue evidence="1">Whole body</tissue>
    </source>
</reference>
<gene>
    <name evidence="1" type="ORF">WA026_013820</name>
</gene>
<dbReference type="EMBL" id="JARQZJ010000097">
    <property type="protein sequence ID" value="KAK9885945.1"/>
    <property type="molecule type" value="Genomic_DNA"/>
</dbReference>
<comment type="caution">
    <text evidence="1">The sequence shown here is derived from an EMBL/GenBank/DDBJ whole genome shotgun (WGS) entry which is preliminary data.</text>
</comment>
<keyword evidence="2" id="KW-1185">Reference proteome</keyword>
<dbReference type="AlphaFoldDB" id="A0AAW1UXT7"/>
<organism evidence="1 2">
    <name type="scientific">Henosepilachna vigintioctopunctata</name>
    <dbReference type="NCBI Taxonomy" id="420089"/>
    <lineage>
        <taxon>Eukaryota</taxon>
        <taxon>Metazoa</taxon>
        <taxon>Ecdysozoa</taxon>
        <taxon>Arthropoda</taxon>
        <taxon>Hexapoda</taxon>
        <taxon>Insecta</taxon>
        <taxon>Pterygota</taxon>
        <taxon>Neoptera</taxon>
        <taxon>Endopterygota</taxon>
        <taxon>Coleoptera</taxon>
        <taxon>Polyphaga</taxon>
        <taxon>Cucujiformia</taxon>
        <taxon>Coccinelloidea</taxon>
        <taxon>Coccinellidae</taxon>
        <taxon>Epilachninae</taxon>
        <taxon>Epilachnini</taxon>
        <taxon>Henosepilachna</taxon>
    </lineage>
</organism>
<accession>A0AAW1UXT7</accession>
<evidence type="ECO:0000313" key="1">
    <source>
        <dbReference type="EMBL" id="KAK9885945.1"/>
    </source>
</evidence>
<evidence type="ECO:0000313" key="2">
    <source>
        <dbReference type="Proteomes" id="UP001431783"/>
    </source>
</evidence>
<protein>
    <submittedName>
        <fullName evidence="1">Uncharacterized protein</fullName>
    </submittedName>
</protein>
<dbReference type="Proteomes" id="UP001431783">
    <property type="component" value="Unassembled WGS sequence"/>
</dbReference>